<keyword evidence="3" id="KW-0349">Heme</keyword>
<keyword evidence="11" id="KW-1185">Reference proteome</keyword>
<dbReference type="Pfam" id="PF07992">
    <property type="entry name" value="Pyr_redox_2"/>
    <property type="match status" value="1"/>
</dbReference>
<dbReference type="Proteomes" id="UP001157125">
    <property type="component" value="Unassembled WGS sequence"/>
</dbReference>
<keyword evidence="6" id="KW-0408">Iron</keyword>
<feature type="compositionally biased region" description="Basic residues" evidence="8">
    <location>
        <begin position="161"/>
        <end position="172"/>
    </location>
</feature>
<organism evidence="10 11">
    <name type="scientific">Demequina litorisediminis</name>
    <dbReference type="NCBI Taxonomy" id="1849022"/>
    <lineage>
        <taxon>Bacteria</taxon>
        <taxon>Bacillati</taxon>
        <taxon>Actinomycetota</taxon>
        <taxon>Actinomycetes</taxon>
        <taxon>Micrococcales</taxon>
        <taxon>Demequinaceae</taxon>
        <taxon>Demequina</taxon>
    </lineage>
</organism>
<dbReference type="InterPro" id="IPR023753">
    <property type="entry name" value="FAD/NAD-binding_dom"/>
</dbReference>
<accession>A0ABQ6I932</accession>
<keyword evidence="7" id="KW-0411">Iron-sulfur</keyword>
<evidence type="ECO:0000256" key="3">
    <source>
        <dbReference type="ARBA" id="ARBA00022617"/>
    </source>
</evidence>
<dbReference type="PANTHER" id="PTHR43809:SF1">
    <property type="entry name" value="NITRITE REDUCTASE (NADH) LARGE SUBUNIT"/>
    <property type="match status" value="1"/>
</dbReference>
<dbReference type="Gene3D" id="3.50.50.60">
    <property type="entry name" value="FAD/NAD(P)-binding domain"/>
    <property type="match status" value="2"/>
</dbReference>
<evidence type="ECO:0000313" key="10">
    <source>
        <dbReference type="EMBL" id="GMA34285.1"/>
    </source>
</evidence>
<comment type="cofactor">
    <cofactor evidence="1">
        <name>siroheme</name>
        <dbReference type="ChEBI" id="CHEBI:60052"/>
    </cofactor>
</comment>
<dbReference type="PRINTS" id="PR00368">
    <property type="entry name" value="FADPNR"/>
</dbReference>
<evidence type="ECO:0000256" key="1">
    <source>
        <dbReference type="ARBA" id="ARBA00001929"/>
    </source>
</evidence>
<reference evidence="11" key="1">
    <citation type="journal article" date="2019" name="Int. J. Syst. Evol. Microbiol.">
        <title>The Global Catalogue of Microorganisms (GCM) 10K type strain sequencing project: providing services to taxonomists for standard genome sequencing and annotation.</title>
        <authorList>
            <consortium name="The Broad Institute Genomics Platform"/>
            <consortium name="The Broad Institute Genome Sequencing Center for Infectious Disease"/>
            <person name="Wu L."/>
            <person name="Ma J."/>
        </authorList>
    </citation>
    <scope>NUCLEOTIDE SEQUENCE [LARGE SCALE GENOMIC DNA]</scope>
    <source>
        <strain evidence="11">NBRC 112299</strain>
    </source>
</reference>
<keyword evidence="4" id="KW-0479">Metal-binding</keyword>
<evidence type="ECO:0000256" key="8">
    <source>
        <dbReference type="SAM" id="MobiDB-lite"/>
    </source>
</evidence>
<dbReference type="PANTHER" id="PTHR43809">
    <property type="entry name" value="NITRITE REDUCTASE (NADH) LARGE SUBUNIT"/>
    <property type="match status" value="1"/>
</dbReference>
<feature type="region of interest" description="Disordered" evidence="8">
    <location>
        <begin position="150"/>
        <end position="172"/>
    </location>
</feature>
<dbReference type="InterPro" id="IPR052034">
    <property type="entry name" value="NasD-like"/>
</dbReference>
<dbReference type="EMBL" id="BSUN01000001">
    <property type="protein sequence ID" value="GMA34285.1"/>
    <property type="molecule type" value="Genomic_DNA"/>
</dbReference>
<proteinExistence type="predicted"/>
<evidence type="ECO:0000256" key="7">
    <source>
        <dbReference type="ARBA" id="ARBA00023014"/>
    </source>
</evidence>
<evidence type="ECO:0000256" key="2">
    <source>
        <dbReference type="ARBA" id="ARBA00005096"/>
    </source>
</evidence>
<feature type="domain" description="FAD/NAD(P)-binding" evidence="9">
    <location>
        <begin position="2"/>
        <end position="147"/>
    </location>
</feature>
<name>A0ABQ6I932_9MICO</name>
<evidence type="ECO:0000256" key="5">
    <source>
        <dbReference type="ARBA" id="ARBA00023002"/>
    </source>
</evidence>
<dbReference type="InterPro" id="IPR036188">
    <property type="entry name" value="FAD/NAD-bd_sf"/>
</dbReference>
<comment type="caution">
    <text evidence="10">The sequence shown here is derived from an EMBL/GenBank/DDBJ whole genome shotgun (WGS) entry which is preliminary data.</text>
</comment>
<sequence length="172" mass="18055">MVSLDRDAATVTLADGSTVPYDQVVMATGSSAWAPPLPGIDLPGVFMYRTLDDVAKMRDWVRARQAVVGRPVRGAVIGGGLLGLEAAGALQSMGATATVVEFADRLMALQVDKSGGEALKSLIERLGVKVRTSIATTEVVADADGRAGTLRFSDGSEQARGRGRVRHRHPSP</sequence>
<evidence type="ECO:0000256" key="6">
    <source>
        <dbReference type="ARBA" id="ARBA00023004"/>
    </source>
</evidence>
<gene>
    <name evidence="10" type="ORF">GCM10025876_04890</name>
</gene>
<evidence type="ECO:0000259" key="9">
    <source>
        <dbReference type="Pfam" id="PF07992"/>
    </source>
</evidence>
<keyword evidence="5" id="KW-0560">Oxidoreductase</keyword>
<evidence type="ECO:0000313" key="11">
    <source>
        <dbReference type="Proteomes" id="UP001157125"/>
    </source>
</evidence>
<dbReference type="SUPFAM" id="SSF51905">
    <property type="entry name" value="FAD/NAD(P)-binding domain"/>
    <property type="match status" value="1"/>
</dbReference>
<comment type="pathway">
    <text evidence="2">Nitrogen metabolism; nitrate reduction (assimilation).</text>
</comment>
<evidence type="ECO:0000256" key="4">
    <source>
        <dbReference type="ARBA" id="ARBA00022723"/>
    </source>
</evidence>
<protein>
    <recommendedName>
        <fullName evidence="9">FAD/NAD(P)-binding domain-containing protein</fullName>
    </recommendedName>
</protein>